<organism evidence="2 3">
    <name type="scientific">Datura stramonium</name>
    <name type="common">Jimsonweed</name>
    <name type="synonym">Common thornapple</name>
    <dbReference type="NCBI Taxonomy" id="4076"/>
    <lineage>
        <taxon>Eukaryota</taxon>
        <taxon>Viridiplantae</taxon>
        <taxon>Streptophyta</taxon>
        <taxon>Embryophyta</taxon>
        <taxon>Tracheophyta</taxon>
        <taxon>Spermatophyta</taxon>
        <taxon>Magnoliopsida</taxon>
        <taxon>eudicotyledons</taxon>
        <taxon>Gunneridae</taxon>
        <taxon>Pentapetalae</taxon>
        <taxon>asterids</taxon>
        <taxon>lamiids</taxon>
        <taxon>Solanales</taxon>
        <taxon>Solanaceae</taxon>
        <taxon>Solanoideae</taxon>
        <taxon>Datureae</taxon>
        <taxon>Datura</taxon>
    </lineage>
</organism>
<reference evidence="2 3" key="1">
    <citation type="journal article" date="2021" name="BMC Genomics">
        <title>Datura genome reveals duplications of psychoactive alkaloid biosynthetic genes and high mutation rate following tissue culture.</title>
        <authorList>
            <person name="Rajewski A."/>
            <person name="Carter-House D."/>
            <person name="Stajich J."/>
            <person name="Litt A."/>
        </authorList>
    </citation>
    <scope>NUCLEOTIDE SEQUENCE [LARGE SCALE GENOMIC DNA]</scope>
    <source>
        <strain evidence="2">AR-01</strain>
    </source>
</reference>
<feature type="region of interest" description="Disordered" evidence="1">
    <location>
        <begin position="1"/>
        <end position="28"/>
    </location>
</feature>
<keyword evidence="3" id="KW-1185">Reference proteome</keyword>
<accession>A0ABS8WLL0</accession>
<evidence type="ECO:0000313" key="3">
    <source>
        <dbReference type="Proteomes" id="UP000823775"/>
    </source>
</evidence>
<dbReference type="CDD" id="cd12108">
    <property type="entry name" value="Hr-like"/>
    <property type="match status" value="1"/>
</dbReference>
<sequence>MATPLTTGGIQGGGRSGNGRTKNGGRKSSSPIRIFLSFHKAIRAELDGLHRSAMAFATNQGTEIVFTESGVTLRSIYKHHCNAEDEVIFPALDIRRRMWEARTYPLSMKEKELFKHLLASTCLRKRSRSSLVHGKFSFEEQASLVWQFLCSIPVNMMAEFLPWLSSSISADECKDMHKCLHKVIPDEELLQEAENAPCPCESSRSEFLVSNSNLKESTLSRPVDEILHWHKAIRKELNEITEAAREIKLHGDFSDLSAFNQRLQFIAEVSLPRNKVIFPAVDAEISFSQEHAEEENEFDKFRCLIESVQSAGSSSTSVEFYSELCSQADHITETVERHFCNGGRLRVLPLARKHFSPKRQRELLYQSLCVMPLRLIECVLPWLVGSLRRRMEGLFFRTCIWQAAQQKFVCLQVPLLCPAQSFSWESRELGKWKISDPLVISLVVFLAGRQKFSAAAKSLGAFLAQVPFSELLLFNWDTSLTNAGYATRPIDNIFQFHKAIRKDLEFLDVESGKLTDCDETFLRKFCGRHSPAWLV</sequence>
<name>A0ABS8WLL0_DATST</name>
<dbReference type="Proteomes" id="UP000823775">
    <property type="component" value="Unassembled WGS sequence"/>
</dbReference>
<proteinExistence type="predicted"/>
<evidence type="ECO:0000256" key="1">
    <source>
        <dbReference type="SAM" id="MobiDB-lite"/>
    </source>
</evidence>
<dbReference type="EMBL" id="JACEIK010008871">
    <property type="protein sequence ID" value="MCE3051720.1"/>
    <property type="molecule type" value="Genomic_DNA"/>
</dbReference>
<evidence type="ECO:0000313" key="2">
    <source>
        <dbReference type="EMBL" id="MCE3051720.1"/>
    </source>
</evidence>
<comment type="caution">
    <text evidence="2">The sequence shown here is derived from an EMBL/GenBank/DDBJ whole genome shotgun (WGS) entry which is preliminary data.</text>
</comment>
<protein>
    <submittedName>
        <fullName evidence="2">Uncharacterized protein</fullName>
    </submittedName>
</protein>
<gene>
    <name evidence="2" type="ORF">HAX54_050588</name>
</gene>
<dbReference type="Gene3D" id="1.20.120.520">
    <property type="entry name" value="nmb1532 protein domain like"/>
    <property type="match status" value="2"/>
</dbReference>